<organism evidence="7 8">
    <name type="scientific">Parafrankia irregularis</name>
    <dbReference type="NCBI Taxonomy" id="795642"/>
    <lineage>
        <taxon>Bacteria</taxon>
        <taxon>Bacillati</taxon>
        <taxon>Actinomycetota</taxon>
        <taxon>Actinomycetes</taxon>
        <taxon>Frankiales</taxon>
        <taxon>Frankiaceae</taxon>
        <taxon>Parafrankia</taxon>
    </lineage>
</organism>
<dbReference type="RefSeq" id="WP_091277840.1">
    <property type="nucleotide sequence ID" value="NZ_FAOZ01000009.1"/>
</dbReference>
<dbReference type="SUPFAM" id="SSF52283">
    <property type="entry name" value="Formate/glycerate dehydrogenase catalytic domain-like"/>
    <property type="match status" value="1"/>
</dbReference>
<dbReference type="InterPro" id="IPR006140">
    <property type="entry name" value="D-isomer_DH_NAD-bd"/>
</dbReference>
<dbReference type="EMBL" id="FAOZ01000009">
    <property type="protein sequence ID" value="CUU56951.1"/>
    <property type="molecule type" value="Genomic_DNA"/>
</dbReference>
<feature type="domain" description="D-isomer specific 2-hydroxyacid dehydrogenase NAD-binding" evidence="6">
    <location>
        <begin position="109"/>
        <end position="297"/>
    </location>
</feature>
<protein>
    <submittedName>
        <fullName evidence="7">D-lactate dehydrogenase</fullName>
    </submittedName>
</protein>
<dbReference type="PROSITE" id="PS00670">
    <property type="entry name" value="D_2_HYDROXYACID_DH_2"/>
    <property type="match status" value="1"/>
</dbReference>
<dbReference type="InterPro" id="IPR058205">
    <property type="entry name" value="D-LDH-like"/>
</dbReference>
<evidence type="ECO:0000313" key="8">
    <source>
        <dbReference type="Proteomes" id="UP000198802"/>
    </source>
</evidence>
<dbReference type="InterPro" id="IPR036291">
    <property type="entry name" value="NAD(P)-bd_dom_sf"/>
</dbReference>
<gene>
    <name evidence="7" type="ORF">Ga0074812_109171</name>
</gene>
<reference evidence="8" key="1">
    <citation type="submission" date="2015-11" db="EMBL/GenBank/DDBJ databases">
        <authorList>
            <person name="Varghese N."/>
        </authorList>
    </citation>
    <scope>NUCLEOTIDE SEQUENCE [LARGE SCALE GENOMIC DNA]</scope>
    <source>
        <strain evidence="8">DSM 45899</strain>
    </source>
</reference>
<feature type="domain" description="D-isomer specific 2-hydroxyacid dehydrogenase catalytic" evidence="5">
    <location>
        <begin position="3"/>
        <end position="328"/>
    </location>
</feature>
<accession>A0A0S4QMU2</accession>
<dbReference type="PROSITE" id="PS00671">
    <property type="entry name" value="D_2_HYDROXYACID_DH_3"/>
    <property type="match status" value="1"/>
</dbReference>
<dbReference type="Pfam" id="PF02826">
    <property type="entry name" value="2-Hacid_dh_C"/>
    <property type="match status" value="1"/>
</dbReference>
<dbReference type="PANTHER" id="PTHR43026">
    <property type="entry name" value="2-HYDROXYACID DEHYDROGENASE HOMOLOG 1-RELATED"/>
    <property type="match status" value="1"/>
</dbReference>
<dbReference type="GO" id="GO:0008720">
    <property type="term" value="F:D-lactate dehydrogenase (NAD+) activity"/>
    <property type="evidence" value="ECO:0007669"/>
    <property type="project" value="TreeGrafter"/>
</dbReference>
<evidence type="ECO:0000256" key="4">
    <source>
        <dbReference type="RuleBase" id="RU003719"/>
    </source>
</evidence>
<evidence type="ECO:0000256" key="2">
    <source>
        <dbReference type="ARBA" id="ARBA00023002"/>
    </source>
</evidence>
<evidence type="ECO:0000313" key="7">
    <source>
        <dbReference type="EMBL" id="CUU56951.1"/>
    </source>
</evidence>
<keyword evidence="8" id="KW-1185">Reference proteome</keyword>
<keyword evidence="3" id="KW-0520">NAD</keyword>
<dbReference type="InterPro" id="IPR006139">
    <property type="entry name" value="D-isomer_2_OHA_DH_cat_dom"/>
</dbReference>
<dbReference type="PANTHER" id="PTHR43026:SF1">
    <property type="entry name" value="2-HYDROXYACID DEHYDROGENASE HOMOLOG 1-RELATED"/>
    <property type="match status" value="1"/>
</dbReference>
<proteinExistence type="inferred from homology"/>
<dbReference type="Gene3D" id="3.40.50.720">
    <property type="entry name" value="NAD(P)-binding Rossmann-like Domain"/>
    <property type="match status" value="2"/>
</dbReference>
<keyword evidence="2 4" id="KW-0560">Oxidoreductase</keyword>
<dbReference type="InterPro" id="IPR029753">
    <property type="entry name" value="D-isomer_DH_CS"/>
</dbReference>
<dbReference type="Pfam" id="PF00389">
    <property type="entry name" value="2-Hacid_dh"/>
    <property type="match status" value="1"/>
</dbReference>
<evidence type="ECO:0000259" key="5">
    <source>
        <dbReference type="Pfam" id="PF00389"/>
    </source>
</evidence>
<name>A0A0S4QMU2_9ACTN</name>
<dbReference type="AlphaFoldDB" id="A0A0S4QMU2"/>
<dbReference type="GO" id="GO:0051287">
    <property type="term" value="F:NAD binding"/>
    <property type="evidence" value="ECO:0007669"/>
    <property type="project" value="InterPro"/>
</dbReference>
<dbReference type="Proteomes" id="UP000198802">
    <property type="component" value="Unassembled WGS sequence"/>
</dbReference>
<sequence>MRVAVFSAKDYDRRFLGAARPAGIDLDFLEHRLTARTAGLARGFDAVCVFVEDDVSAPVLDALAAGGIRLVVLRSAGYDNVDLAHAGVVGVTVARVPAYSPHAVAEHAVALILALNRHLCRAYNRVREYNFALTGLLGFDLHGRTVGVVGTGEIGTVFTRIMTGFGCRVLAHDIRVNPVCAELGAEYVDLDRLLADADIISLHCPLTQDTHHFLDSAALARTKPGVMVINTSRGGLLDTGAVVAALKKGRIGALGIDVYEEESALFFEDRSEHGAFDDDVFARLLTFPNVLVTGHQGFFTVDALTRIAEVTMANLSGFAAGTGPVHPVTLVG</sequence>
<dbReference type="CDD" id="cd12183">
    <property type="entry name" value="LDH_like_2"/>
    <property type="match status" value="1"/>
</dbReference>
<evidence type="ECO:0000256" key="1">
    <source>
        <dbReference type="ARBA" id="ARBA00005854"/>
    </source>
</evidence>
<evidence type="ECO:0000259" key="6">
    <source>
        <dbReference type="Pfam" id="PF02826"/>
    </source>
</evidence>
<evidence type="ECO:0000256" key="3">
    <source>
        <dbReference type="ARBA" id="ARBA00023027"/>
    </source>
</evidence>
<comment type="similarity">
    <text evidence="1 4">Belongs to the D-isomer specific 2-hydroxyacid dehydrogenase family.</text>
</comment>
<dbReference type="SUPFAM" id="SSF51735">
    <property type="entry name" value="NAD(P)-binding Rossmann-fold domains"/>
    <property type="match status" value="1"/>
</dbReference>